<feature type="domain" description="DUF3835" evidence="5">
    <location>
        <begin position="476"/>
        <end position="521"/>
    </location>
</feature>
<comment type="caution">
    <text evidence="6">The sequence shown here is derived from an EMBL/GenBank/DDBJ whole genome shotgun (WGS) entry which is preliminary data.</text>
</comment>
<evidence type="ECO:0000313" key="6">
    <source>
        <dbReference type="EMBL" id="OLY78580.1"/>
    </source>
</evidence>
<feature type="domain" description="DUF3835" evidence="5">
    <location>
        <begin position="599"/>
        <end position="616"/>
    </location>
</feature>
<dbReference type="PANTHER" id="PTHR15111">
    <property type="entry name" value="RNA POLYMERASE II SUBUNIT 5-MEDIATING PROTEIN NNX3"/>
    <property type="match status" value="1"/>
</dbReference>
<feature type="compositionally biased region" description="Low complexity" evidence="4">
    <location>
        <begin position="187"/>
        <end position="202"/>
    </location>
</feature>
<reference evidence="6 7" key="1">
    <citation type="journal article" date="2016" name="Mol. Biol. Evol.">
        <title>Genome-Wide Survey of Gut Fungi (Harpellales) Reveals the First Horizontally Transferred Ubiquitin Gene from a Mosquito Host.</title>
        <authorList>
            <person name="Wang Y."/>
            <person name="White M.M."/>
            <person name="Kvist S."/>
            <person name="Moncalvo J.M."/>
        </authorList>
    </citation>
    <scope>NUCLEOTIDE SEQUENCE [LARGE SCALE GENOMIC DNA]</scope>
    <source>
        <strain evidence="6 7">ALG-7-W6</strain>
    </source>
</reference>
<dbReference type="CDD" id="cd23159">
    <property type="entry name" value="Prefoldin_URI1"/>
    <property type="match status" value="1"/>
</dbReference>
<comment type="similarity">
    <text evidence="3">Belongs to the RNA polymerase II subunit 5-mediating protein family.</text>
</comment>
<dbReference type="GO" id="GO:0019212">
    <property type="term" value="F:phosphatase inhibitor activity"/>
    <property type="evidence" value="ECO:0007669"/>
    <property type="project" value="TreeGrafter"/>
</dbReference>
<keyword evidence="2" id="KW-0539">Nucleus</keyword>
<dbReference type="PANTHER" id="PTHR15111:SF0">
    <property type="entry name" value="UNCONVENTIONAL PREFOLDIN RPB5 INTERACTOR 1"/>
    <property type="match status" value="1"/>
</dbReference>
<dbReference type="GO" id="GO:0000122">
    <property type="term" value="P:negative regulation of transcription by RNA polymerase II"/>
    <property type="evidence" value="ECO:0007669"/>
    <property type="project" value="TreeGrafter"/>
</dbReference>
<dbReference type="OrthoDB" id="21413at2759"/>
<gene>
    <name evidence="6" type="ORF">AYI68_g7367</name>
</gene>
<dbReference type="EMBL" id="LSSL01006020">
    <property type="protein sequence ID" value="OLY78580.1"/>
    <property type="molecule type" value="Genomic_DNA"/>
</dbReference>
<feature type="compositionally biased region" description="Polar residues" evidence="4">
    <location>
        <begin position="594"/>
        <end position="606"/>
    </location>
</feature>
<dbReference type="Pfam" id="PF02996">
    <property type="entry name" value="Prefoldin"/>
    <property type="match status" value="1"/>
</dbReference>
<feature type="region of interest" description="Disordered" evidence="4">
    <location>
        <begin position="186"/>
        <end position="206"/>
    </location>
</feature>
<dbReference type="STRING" id="133383.A0A1R0GNX5"/>
<dbReference type="AlphaFoldDB" id="A0A1R0GNX5"/>
<evidence type="ECO:0000256" key="1">
    <source>
        <dbReference type="ARBA" id="ARBA00004123"/>
    </source>
</evidence>
<accession>A0A1R0GNX5</accession>
<dbReference type="SUPFAM" id="SSF46579">
    <property type="entry name" value="Prefoldin"/>
    <property type="match status" value="1"/>
</dbReference>
<dbReference type="InterPro" id="IPR024325">
    <property type="entry name" value="DUF3835"/>
</dbReference>
<dbReference type="InterPro" id="IPR004127">
    <property type="entry name" value="Prefoldin_subunit_alpha"/>
</dbReference>
<comment type="subcellular location">
    <subcellularLocation>
        <location evidence="1">Nucleus</location>
    </subcellularLocation>
</comment>
<evidence type="ECO:0000259" key="5">
    <source>
        <dbReference type="Pfam" id="PF12927"/>
    </source>
</evidence>
<dbReference type="Proteomes" id="UP000187455">
    <property type="component" value="Unassembled WGS sequence"/>
</dbReference>
<name>A0A1R0GNX5_9FUNG</name>
<evidence type="ECO:0000256" key="4">
    <source>
        <dbReference type="SAM" id="MobiDB-lite"/>
    </source>
</evidence>
<dbReference type="GO" id="GO:0003682">
    <property type="term" value="F:chromatin binding"/>
    <property type="evidence" value="ECO:0007669"/>
    <property type="project" value="TreeGrafter"/>
</dbReference>
<feature type="region of interest" description="Disordered" evidence="4">
    <location>
        <begin position="580"/>
        <end position="621"/>
    </location>
</feature>
<keyword evidence="7" id="KW-1185">Reference proteome</keyword>
<dbReference type="InterPro" id="IPR052255">
    <property type="entry name" value="RNA_pol_II_subunit5-mediator"/>
</dbReference>
<proteinExistence type="inferred from homology"/>
<protein>
    <submittedName>
        <fullName evidence="6">Unconventional prefoldin RPB5 interactor</fullName>
    </submittedName>
</protein>
<dbReference type="GO" id="GO:0003714">
    <property type="term" value="F:transcription corepressor activity"/>
    <property type="evidence" value="ECO:0007669"/>
    <property type="project" value="TreeGrafter"/>
</dbReference>
<dbReference type="GO" id="GO:0005634">
    <property type="term" value="C:nucleus"/>
    <property type="evidence" value="ECO:0007669"/>
    <property type="project" value="UniProtKB-SubCell"/>
</dbReference>
<evidence type="ECO:0000256" key="2">
    <source>
        <dbReference type="ARBA" id="ARBA00023242"/>
    </source>
</evidence>
<dbReference type="Pfam" id="PF12927">
    <property type="entry name" value="DUF3835"/>
    <property type="match status" value="2"/>
</dbReference>
<dbReference type="Gene3D" id="1.10.287.370">
    <property type="match status" value="1"/>
</dbReference>
<feature type="region of interest" description="Disordered" evidence="4">
    <location>
        <begin position="285"/>
        <end position="306"/>
    </location>
</feature>
<evidence type="ECO:0000313" key="7">
    <source>
        <dbReference type="Proteomes" id="UP000187455"/>
    </source>
</evidence>
<organism evidence="6 7">
    <name type="scientific">Smittium mucronatum</name>
    <dbReference type="NCBI Taxonomy" id="133383"/>
    <lineage>
        <taxon>Eukaryota</taxon>
        <taxon>Fungi</taxon>
        <taxon>Fungi incertae sedis</taxon>
        <taxon>Zoopagomycota</taxon>
        <taxon>Kickxellomycotina</taxon>
        <taxon>Harpellomycetes</taxon>
        <taxon>Harpellales</taxon>
        <taxon>Legeriomycetaceae</taxon>
        <taxon>Smittium</taxon>
    </lineage>
</organism>
<dbReference type="InterPro" id="IPR009053">
    <property type="entry name" value="Prefoldin"/>
</dbReference>
<sequence length="621" mass="69759">MSTSIEQEKILQYYKNEINAQNSLLKQNLKYSDEYSSLQETLKTLPDKTEYDSMLPIGTVAFIPGKIVHTNEILVLLGEDWFVEQSAKQASRIAQRRQDFISDSIKKINEQIKSLKIKAGMIPQTSKNAVQEYNEEGDPIIEIKEEFDEEAEHAESLRKAKWEMDHTIPDTSSSKIVPSLIQPKTVSSSKKISSNESPKNPSDTYTNLDSILGKEESELIDLLKRAEVSETGELSDDSSSLADEDIIDFSPISSQDLFDPLKFENYDDDEDYQEAIESANISDGYIEEVPPNSPSNLVGDKKEPSTGDNISIIEKIPDDEFSNKIVVESIFPKEHQPIVQKKPSLFKQKLASKVAPPPSKILPTTPPTITRKKSVSFNESVNTITTFDKHKPPSSLTSKITPILAESTHFDIETSESDFLKPVSTRYFSDLKQKTSKKSNLIETEKNTQKSTPIEIKKNTQKSTPIETEKNTQTIKKNVIENTTAEPYTEDMADYDILSKEVSQAYYSKRKKVYASESFKDAKIIAEKVLSNTPGVTLVDEIQSAEEPKDQDSHSFIKLADYEQDNISRRINEIPLVKSTTSPKIESASDESKLTSNTPASGTKPQKISRFKAARLANRDN</sequence>
<evidence type="ECO:0000256" key="3">
    <source>
        <dbReference type="ARBA" id="ARBA00038295"/>
    </source>
</evidence>